<dbReference type="InterPro" id="IPR007196">
    <property type="entry name" value="CCR4-Not_Not1_C"/>
</dbReference>
<dbReference type="PANTHER" id="PTHR13162:SF8">
    <property type="entry name" value="CCR4-NOT TRANSCRIPTION COMPLEX SUBUNIT 1"/>
    <property type="match status" value="1"/>
</dbReference>
<evidence type="ECO:0000256" key="9">
    <source>
        <dbReference type="SAM" id="SignalP"/>
    </source>
</evidence>
<dbReference type="Pfam" id="PF12842">
    <property type="entry name" value="DUF3819"/>
    <property type="match status" value="1"/>
</dbReference>
<evidence type="ECO:0000256" key="5">
    <source>
        <dbReference type="ARBA" id="ARBA00023242"/>
    </source>
</evidence>
<evidence type="ECO:0000259" key="11">
    <source>
        <dbReference type="Pfam" id="PF12842"/>
    </source>
</evidence>
<feature type="region of interest" description="Disordered" evidence="8">
    <location>
        <begin position="1432"/>
        <end position="1452"/>
    </location>
</feature>
<evidence type="ECO:0000259" key="15">
    <source>
        <dbReference type="Pfam" id="PF25097"/>
    </source>
</evidence>
<feature type="region of interest" description="Disordered" evidence="8">
    <location>
        <begin position="837"/>
        <end position="929"/>
    </location>
</feature>
<dbReference type="GO" id="GO:0005634">
    <property type="term" value="C:nucleus"/>
    <property type="evidence" value="ECO:0007669"/>
    <property type="project" value="UniProtKB-SubCell"/>
</dbReference>
<evidence type="ECO:0000256" key="7">
    <source>
        <dbReference type="SAM" id="Coils"/>
    </source>
</evidence>
<feature type="signal peptide" evidence="9">
    <location>
        <begin position="1"/>
        <end position="17"/>
    </location>
</feature>
<dbReference type="InterPro" id="IPR032194">
    <property type="entry name" value="CNOT1_HEAT"/>
</dbReference>
<dbReference type="InterPro" id="IPR032191">
    <property type="entry name" value="CNOT1_CAF1_bind"/>
</dbReference>
<feature type="region of interest" description="Disordered" evidence="8">
    <location>
        <begin position="739"/>
        <end position="758"/>
    </location>
</feature>
<evidence type="ECO:0000259" key="10">
    <source>
        <dbReference type="Pfam" id="PF04054"/>
    </source>
</evidence>
<evidence type="ECO:0000313" key="16">
    <source>
        <dbReference type="EMBL" id="KAK0420411.1"/>
    </source>
</evidence>
<dbReference type="Gene3D" id="1.25.40.800">
    <property type="match status" value="1"/>
</dbReference>
<dbReference type="Gene3D" id="1.25.40.180">
    <property type="match status" value="1"/>
</dbReference>
<proteinExistence type="inferred from homology"/>
<dbReference type="Pfam" id="PF25097">
    <property type="entry name" value="ARM_Cnot1"/>
    <property type="match status" value="1"/>
</dbReference>
<dbReference type="Gene3D" id="1.25.40.840">
    <property type="entry name" value="CCR4-NOT transcription complex subunit 1 TTP binding domain"/>
    <property type="match status" value="1"/>
</dbReference>
<feature type="compositionally biased region" description="Low complexity" evidence="8">
    <location>
        <begin position="857"/>
        <end position="868"/>
    </location>
</feature>
<keyword evidence="7" id="KW-0175">Coiled coil</keyword>
<feature type="domain" description="CCR4-NOT transcription complex subunit 1 CAF1-binding" evidence="12">
    <location>
        <begin position="1166"/>
        <end position="1381"/>
    </location>
</feature>
<keyword evidence="4" id="KW-0804">Transcription</keyword>
<feature type="region of interest" description="Disordered" evidence="8">
    <location>
        <begin position="1118"/>
        <end position="1146"/>
    </location>
</feature>
<keyword evidence="3" id="KW-0805">Transcription regulation</keyword>
<dbReference type="InterPro" id="IPR024557">
    <property type="entry name" value="CNOT1_dom_4"/>
</dbReference>
<dbReference type="GO" id="GO:0060090">
    <property type="term" value="F:molecular adaptor activity"/>
    <property type="evidence" value="ECO:0007669"/>
    <property type="project" value="TreeGrafter"/>
</dbReference>
<evidence type="ECO:0000256" key="1">
    <source>
        <dbReference type="ARBA" id="ARBA00004123"/>
    </source>
</evidence>
<comment type="subcellular location">
    <subcellularLocation>
        <location evidence="1">Nucleus</location>
    </subcellularLocation>
</comment>
<dbReference type="Pfam" id="PF16417">
    <property type="entry name" value="CNOT1_TTP_bind"/>
    <property type="match status" value="1"/>
</dbReference>
<feature type="coiled-coil region" evidence="7">
    <location>
        <begin position="693"/>
        <end position="720"/>
    </location>
</feature>
<dbReference type="FunFam" id="1.25.40.800:FF:000001">
    <property type="entry name" value="CCR4-NOT transcription complex subunit 1"/>
    <property type="match status" value="1"/>
</dbReference>
<comment type="caution">
    <text evidence="16">The sequence shown here is derived from an EMBL/GenBank/DDBJ whole genome shotgun (WGS) entry which is preliminary data.</text>
</comment>
<feature type="chain" id="PRO_5041452403" description="CCR4-NOT transcription complex subunit 1" evidence="9">
    <location>
        <begin position="18"/>
        <end position="2552"/>
    </location>
</feature>
<dbReference type="InterPro" id="IPR040398">
    <property type="entry name" value="Not1"/>
</dbReference>
<comment type="similarity">
    <text evidence="6">Belongs to the CNOT1 family.</text>
</comment>
<feature type="domain" description="CCR4-NOT transcription complex subunit 1" evidence="11">
    <location>
        <begin position="1534"/>
        <end position="1683"/>
    </location>
</feature>
<dbReference type="PANTHER" id="PTHR13162">
    <property type="entry name" value="CCR4-NOT TRANSCRIPTION COMPLEX"/>
    <property type="match status" value="1"/>
</dbReference>
<feature type="domain" description="CCR4-NOT transcription complex subunit 1 HEAT repeat" evidence="14">
    <location>
        <begin position="542"/>
        <end position="694"/>
    </location>
</feature>
<protein>
    <recommendedName>
        <fullName evidence="18">CCR4-NOT transcription complex subunit 1</fullName>
    </recommendedName>
</protein>
<evidence type="ECO:0000256" key="4">
    <source>
        <dbReference type="ARBA" id="ARBA00023163"/>
    </source>
</evidence>
<dbReference type="InterPro" id="IPR038535">
    <property type="entry name" value="CNOT1_TTP_bind_sf"/>
</dbReference>
<evidence type="ECO:0000256" key="6">
    <source>
        <dbReference type="ARBA" id="ARBA00025717"/>
    </source>
</evidence>
<evidence type="ECO:0000259" key="13">
    <source>
        <dbReference type="Pfam" id="PF16417"/>
    </source>
</evidence>
<keyword evidence="2" id="KW-0678">Repressor</keyword>
<gene>
    <name evidence="16" type="ORF">QR680_014668</name>
</gene>
<dbReference type="GO" id="GO:0030015">
    <property type="term" value="C:CCR4-NOT core complex"/>
    <property type="evidence" value="ECO:0007669"/>
    <property type="project" value="InterPro"/>
</dbReference>
<keyword evidence="17" id="KW-1185">Reference proteome</keyword>
<dbReference type="InterPro" id="IPR055454">
    <property type="entry name" value="CNOT1-like_NOT1_connector"/>
</dbReference>
<reference evidence="16" key="1">
    <citation type="submission" date="2023-06" db="EMBL/GenBank/DDBJ databases">
        <title>Genomic analysis of the entomopathogenic nematode Steinernema hermaphroditum.</title>
        <authorList>
            <person name="Schwarz E.M."/>
            <person name="Heppert J.K."/>
            <person name="Baniya A."/>
            <person name="Schwartz H.T."/>
            <person name="Tan C.-H."/>
            <person name="Antoshechkin I."/>
            <person name="Sternberg P.W."/>
            <person name="Goodrich-Blair H."/>
            <person name="Dillman A.R."/>
        </authorList>
    </citation>
    <scope>NUCLEOTIDE SEQUENCE</scope>
    <source>
        <strain evidence="16">PS9179</strain>
        <tissue evidence="16">Whole animal</tissue>
    </source>
</reference>
<evidence type="ECO:0000259" key="14">
    <source>
        <dbReference type="Pfam" id="PF16418"/>
    </source>
</evidence>
<sequence length="2552" mass="284402">MGIRIIVVIVFSHGCCSLFTSVCRPAFDGPRHLLMTTSATPSPIKQQYVDSLLVRGSAAAVANRDPIFLKTLVDVCTEPKSSDSADDSLRRYTVGVLCDELLASSRGLSKEFCASVLQALLRASVARDSVCDAQLFHDIVEGVELALQKCPSADKVRSLIVELLHRLSLNVLEQTLFVHSIYNTSVSTECLNAALDLLKALIPQTVQALIEDDCRLLTENCKYEFAHLFLSIVWNPQQTTVRREDVDVVFEKLAQFEELKSEPILGALLRLRPTPLDPHESAFAIHDVDDAFLQPIMDHLSRDNVHVLAAQIREIGYPFTASVEICIAHLRSFGAFDSSALTSAAVAQLVTMMVMQHADHKNEEIADLCYNGKIFAEAVNRINPSLSWPEVIAHFDQTGLAVRSRQVLRLLTDILVTGIGDPNAFPSNLLYQVWPNNRAGQFTWLQWIIQNPDIFYVLDFPHTPVNMNALKIQPDELSKDVVQWKCLNLVDVLLKLAETQFTSQVYSVFCALPISPLTLCPDLLLLGLIHASGPMRSARIRLIQECVTALLTNSQNAIGVLNAAWNCDTFGTRVLRHPILQALLIYYSKSPDDQSRLTKILEIGHELKPNGLAELFGIQGQYPFTIDLACLASKRDYLKLDKWIDDKFMELGEPFAYHVVQHIKRRLPAALVAGAGSQLLAGQDTLMTLLSILQQKNIHSQELLREVQTLMQQMRLAQAKNGSAPRPGTLPPTIPLGLNLPSTPGTPTGPPPAGSPQSLMSQQMFAAMQQRNSLFGGNGAATNGAVQRSSSVGAPQNAAHSFGVSNTPLNSGFGSGPVTPPNPAALNSFGGNLSPSHQMMRSGSQSYMTTPNVHRGTNATTPSTPNAPFAGSGWDINLGGRSGASTPGSQPPPIDFRSLAPSAATTGRGTPPLIDSRQTAQSHQDDTPSVFSDEIQEEANTYFQMIYAQSQQMSVEQFVQKLKQFKQSSNTRDQEILGCVIKNLFDEFRFFKEYPERELKTTAEVYGGIIREDIIQGLQMATALRRISDAINSDNTSMLFKFACVVLNSCKMRLHQFASMCQLIQSYDNFAHLPSVVREFIKSGVTGQIPSAYQQQYLQIQKQQQALLEREKLIANSQRNPSAHANHGRDSPGKLISSGPRPTSGMLTQANIETLVKLTEKEGARIADPPTSVVERVSFLFNNLSQSNLPKKTEEMKILMVDQGDRFMRWIAQYLVMTRVSIEANFHPLYSNFVNSFGDKIFETYVRKETFRSIKVLLKSDKRASATNFSDRQLIKNLGSFLGMITIAKDRPIGTAELDLKSLLMEAYYKGQQELMFVVPFVAKILASCAKSQLFGPECAWIRAILNVLAELHNEPDLKLNLKFEIEVLCKELGVSLNDEELGTEGILKNTDRLCRLRQQLGDLKALKQPEAQAPPGLNSHYGQSVISSSASPIPNSLRPADMDGGASSGRNSANICTPVNELVSAAGSAADPSAAAAAAAHTAGMALASAGSGSAAPVNNAQFHYHDINVNTFEGLVPHLKIRSHLALFQSHPNLKATVRTAIHHAVKELIGPVTDRAIKVAMSVTEHIVRKDFILDGEDKNLRRAAHLMMRAMTAGMAAITCRDPLQTTMATYLKQYFASHLSSIGNPQDHIRAVDEAVAEITADNVELATSFVVKSACEKASQEVDKRLTADFEERTRAKAEHKKYIGSQTHYHIQQRMPEQIQVLPGPIGASKFKIYDEFVKKICGFKASSMDDQLLDQLAKNPGGVGAAIQQSQMNISNVSTFVSELQKIVETIDERVNHIGQTPNLDEVKSFKALLLMKELFSQAIAYPRDTHIVTPLLQRVVEQFLNAFEVVSVSSTAVYSKMIQVEWSGFLRDTFVSFYKCIVTNIAHNDLVPRITQILCECRLDYRFNYDAVAFLLRNHLINPVIYDKHLAVSMDNGNNLKVVQFVTRLFKILHEMNQAKGNASMSQFQLQSMMPQCCDVLSKIQLYTTNRQPATAEVHPLEAKTTTSGEDLHAKRTIGSDGNEYDPELQTKVENILKHWIHLCSEATFQSDPQTALQHIVSMMHEQGVLSTDEMITRFLRLCTDIIVDVSYRLLQNDSGAANRARCYRYLDAFVKLTCLMIKFSDGNQYHTKINLLKKVLSIITTVAQYDHDHRHKQDFQSMPYHRMLISMFNDLTVADPLLEPMAWNILEAFGQALFLLQPRRTPGFAFSWLDIIGHRNFISRILTRSGDSAEKARAMYTQLIICHLKFLSPFLRNLTLPPSIHTMYTGTLRVLLVILHDFPEVLCEYHYVICDAIPPNCVQLRNLVLSAYPRGMKLPDPFDPSLLTDLAEMQKEPKITRAVDIFRADIRTKLDEYLRNRSPVSFLTELPQVLQVSNTPGSKYNMSVINSIVLYVGMRAVESINKSGLHINLTTIAHSSFMDVFQNLSVLLCTEGRYLLFNAIANQLRYPNAHTNYFSNTLLYLFREANSEEIQEQITRILFERLIAIRPHPWGLLITFIELIRNESYGFWKHDFVRCAPEIERLFQTVAASCNVRRQPQLPQIPHQRPTAIVDPMPTASH</sequence>
<accession>A0AA39I9Q1</accession>
<feature type="compositionally biased region" description="Polar residues" evidence="8">
    <location>
        <begin position="837"/>
        <end position="852"/>
    </location>
</feature>
<feature type="compositionally biased region" description="Polar residues" evidence="8">
    <location>
        <begin position="916"/>
        <end position="929"/>
    </location>
</feature>
<dbReference type="Pfam" id="PF16415">
    <property type="entry name" value="CNOT1_CAF1_bind"/>
    <property type="match status" value="1"/>
</dbReference>
<keyword evidence="5" id="KW-0539">Nucleus</keyword>
<dbReference type="Gene3D" id="1.25.40.790">
    <property type="match status" value="1"/>
</dbReference>
<dbReference type="GO" id="GO:0000932">
    <property type="term" value="C:P-body"/>
    <property type="evidence" value="ECO:0007669"/>
    <property type="project" value="TreeGrafter"/>
</dbReference>
<name>A0AA39I9Q1_9BILA</name>
<dbReference type="EMBL" id="JAUCMV010000002">
    <property type="protein sequence ID" value="KAK0420411.1"/>
    <property type="molecule type" value="Genomic_DNA"/>
</dbReference>
<evidence type="ECO:0000313" key="17">
    <source>
        <dbReference type="Proteomes" id="UP001175271"/>
    </source>
</evidence>
<evidence type="ECO:0000259" key="12">
    <source>
        <dbReference type="Pfam" id="PF16415"/>
    </source>
</evidence>
<evidence type="ECO:0008006" key="18">
    <source>
        <dbReference type="Google" id="ProtNLM"/>
    </source>
</evidence>
<keyword evidence="9" id="KW-0732">Signal</keyword>
<feature type="domain" description="CCR4-NOT transcription complex subunit 1 TTP binding" evidence="13">
    <location>
        <begin position="918"/>
        <end position="1090"/>
    </location>
</feature>
<dbReference type="Proteomes" id="UP001175271">
    <property type="component" value="Unassembled WGS sequence"/>
</dbReference>
<dbReference type="Pfam" id="PF16418">
    <property type="entry name" value="CNOT1_HEAT"/>
    <property type="match status" value="1"/>
</dbReference>
<evidence type="ECO:0000256" key="8">
    <source>
        <dbReference type="SAM" id="MobiDB-lite"/>
    </source>
</evidence>
<dbReference type="GO" id="GO:0000288">
    <property type="term" value="P:nuclear-transcribed mRNA catabolic process, deadenylation-dependent decay"/>
    <property type="evidence" value="ECO:0007669"/>
    <property type="project" value="TreeGrafter"/>
</dbReference>
<evidence type="ECO:0000256" key="2">
    <source>
        <dbReference type="ARBA" id="ARBA00022491"/>
    </source>
</evidence>
<evidence type="ECO:0000256" key="3">
    <source>
        <dbReference type="ARBA" id="ARBA00023015"/>
    </source>
</evidence>
<feature type="domain" description="CCR4-Not complex component Not1 C-terminal" evidence="10">
    <location>
        <begin position="2170"/>
        <end position="2520"/>
    </location>
</feature>
<organism evidence="16 17">
    <name type="scientific">Steinernema hermaphroditum</name>
    <dbReference type="NCBI Taxonomy" id="289476"/>
    <lineage>
        <taxon>Eukaryota</taxon>
        <taxon>Metazoa</taxon>
        <taxon>Ecdysozoa</taxon>
        <taxon>Nematoda</taxon>
        <taxon>Chromadorea</taxon>
        <taxon>Rhabditida</taxon>
        <taxon>Tylenchina</taxon>
        <taxon>Panagrolaimomorpha</taxon>
        <taxon>Strongyloidoidea</taxon>
        <taxon>Steinernematidae</taxon>
        <taxon>Steinernema</taxon>
    </lineage>
</organism>
<feature type="domain" description="CCR4-NOT transcription complex subunit 1-like NOT1 connector" evidence="15">
    <location>
        <begin position="1802"/>
        <end position="1976"/>
    </location>
</feature>
<dbReference type="GO" id="GO:0017148">
    <property type="term" value="P:negative regulation of translation"/>
    <property type="evidence" value="ECO:0007669"/>
    <property type="project" value="InterPro"/>
</dbReference>
<dbReference type="Pfam" id="PF04054">
    <property type="entry name" value="Not1"/>
    <property type="match status" value="1"/>
</dbReference>
<dbReference type="InterPro" id="IPR032193">
    <property type="entry name" value="CNOT1_TTP_bind"/>
</dbReference>